<protein>
    <recommendedName>
        <fullName evidence="4">S-adenosyl-L-methionine-dependent methyltransferase</fullName>
        <ecNumber evidence="4">2.1.1.-</ecNumber>
    </recommendedName>
</protein>
<evidence type="ECO:0000313" key="6">
    <source>
        <dbReference type="Proteomes" id="UP000256900"/>
    </source>
</evidence>
<dbReference type="Proteomes" id="UP000256900">
    <property type="component" value="Unassembled WGS sequence"/>
</dbReference>
<dbReference type="EC" id="2.1.1.-" evidence="4"/>
<dbReference type="InterPro" id="IPR007213">
    <property type="entry name" value="Ppm1/Ppm2/Tcmp"/>
</dbReference>
<keyword evidence="2 4" id="KW-0489">Methyltransferase</keyword>
<keyword evidence="4" id="KW-0949">S-adenosyl-L-methionine</keyword>
<dbReference type="PANTHER" id="PTHR43619">
    <property type="entry name" value="S-ADENOSYL-L-METHIONINE-DEPENDENT METHYLTRANSFERASE YKTD-RELATED"/>
    <property type="match status" value="1"/>
</dbReference>
<dbReference type="PANTHER" id="PTHR43619:SF2">
    <property type="entry name" value="S-ADENOSYL-L-METHIONINE-DEPENDENT METHYLTRANSFERASES SUPERFAMILY PROTEIN"/>
    <property type="match status" value="1"/>
</dbReference>
<dbReference type="Gene3D" id="3.40.50.150">
    <property type="entry name" value="Vaccinia Virus protein VP39"/>
    <property type="match status" value="1"/>
</dbReference>
<name>A0A3D9YTZ8_9HYPH</name>
<keyword evidence="6" id="KW-1185">Reference proteome</keyword>
<accession>A0A3D9YTZ8</accession>
<dbReference type="InterPro" id="IPR029063">
    <property type="entry name" value="SAM-dependent_MTases_sf"/>
</dbReference>
<dbReference type="InterPro" id="IPR011610">
    <property type="entry name" value="SAM_mthyl_Trfase_ML2640-like"/>
</dbReference>
<evidence type="ECO:0000256" key="4">
    <source>
        <dbReference type="RuleBase" id="RU362030"/>
    </source>
</evidence>
<dbReference type="Pfam" id="PF04072">
    <property type="entry name" value="LCM"/>
    <property type="match status" value="1"/>
</dbReference>
<evidence type="ECO:0000313" key="5">
    <source>
        <dbReference type="EMBL" id="REF86070.1"/>
    </source>
</evidence>
<proteinExistence type="inferred from homology"/>
<evidence type="ECO:0000256" key="3">
    <source>
        <dbReference type="ARBA" id="ARBA00022679"/>
    </source>
</evidence>
<evidence type="ECO:0000256" key="1">
    <source>
        <dbReference type="ARBA" id="ARBA00008138"/>
    </source>
</evidence>
<dbReference type="OrthoDB" id="9800233at2"/>
<comment type="similarity">
    <text evidence="1 4">Belongs to the UPF0677 family.</text>
</comment>
<organism evidence="5 6">
    <name type="scientific">Methylovirgula ligni</name>
    <dbReference type="NCBI Taxonomy" id="569860"/>
    <lineage>
        <taxon>Bacteria</taxon>
        <taxon>Pseudomonadati</taxon>
        <taxon>Pseudomonadota</taxon>
        <taxon>Alphaproteobacteria</taxon>
        <taxon>Hyphomicrobiales</taxon>
        <taxon>Beijerinckiaceae</taxon>
        <taxon>Methylovirgula</taxon>
    </lineage>
</organism>
<keyword evidence="3 5" id="KW-0808">Transferase</keyword>
<dbReference type="SUPFAM" id="SSF53335">
    <property type="entry name" value="S-adenosyl-L-methionine-dependent methyltransferases"/>
    <property type="match status" value="1"/>
</dbReference>
<dbReference type="GO" id="GO:0008168">
    <property type="term" value="F:methyltransferase activity"/>
    <property type="evidence" value="ECO:0007669"/>
    <property type="project" value="UniProtKB-UniRule"/>
</dbReference>
<sequence length="288" mass="32781">MAAVENVSDTAFWVAHYRARESARPDALFHDPLAERLSGTHGDAIARAIPGGVMTGWIVSLRTIIIDDFLRYAIGQGVDLILNLGAGLDTRPYRLDALDQKVTWVEVDYPAMIAYKEKQLASETPRCRLERVKLDLADPVARRSFLAGMNARSKNILVLTEGVLPYLSNEAVGALADDLHRQSNVRFWIADYMSSQALRFRRRFSRRHLRNAAFKFAPDDWFAFFDSRGWQCSDMHYYLEEATKVHRPLHLPLPFRIMMFLRWLASTPAQRKQAGKFAGFALLVPKVA</sequence>
<comment type="caution">
    <text evidence="5">The sequence shown here is derived from an EMBL/GenBank/DDBJ whole genome shotgun (WGS) entry which is preliminary data.</text>
</comment>
<dbReference type="NCBIfam" id="TIGR00027">
    <property type="entry name" value="mthyl_TIGR00027"/>
    <property type="match status" value="1"/>
</dbReference>
<dbReference type="GO" id="GO:0032259">
    <property type="term" value="P:methylation"/>
    <property type="evidence" value="ECO:0007669"/>
    <property type="project" value="UniProtKB-KW"/>
</dbReference>
<dbReference type="AlphaFoldDB" id="A0A3D9YTZ8"/>
<evidence type="ECO:0000256" key="2">
    <source>
        <dbReference type="ARBA" id="ARBA00022603"/>
    </source>
</evidence>
<dbReference type="EMBL" id="QUMO01000003">
    <property type="protein sequence ID" value="REF86070.1"/>
    <property type="molecule type" value="Genomic_DNA"/>
</dbReference>
<dbReference type="RefSeq" id="WP_115836651.1">
    <property type="nucleotide sequence ID" value="NZ_CP025086.1"/>
</dbReference>
<gene>
    <name evidence="5" type="ORF">DES32_2115</name>
</gene>
<reference evidence="5 6" key="1">
    <citation type="submission" date="2018-08" db="EMBL/GenBank/DDBJ databases">
        <title>Genomic Encyclopedia of Type Strains, Phase IV (KMG-IV): sequencing the most valuable type-strain genomes for metagenomic binning, comparative biology and taxonomic classification.</title>
        <authorList>
            <person name="Goeker M."/>
        </authorList>
    </citation>
    <scope>NUCLEOTIDE SEQUENCE [LARGE SCALE GENOMIC DNA]</scope>
    <source>
        <strain evidence="5 6">BW863</strain>
    </source>
</reference>
<comment type="function">
    <text evidence="4">Exhibits S-adenosyl-L-methionine-dependent methyltransferase activity.</text>
</comment>